<feature type="compositionally biased region" description="Polar residues" evidence="1">
    <location>
        <begin position="67"/>
        <end position="81"/>
    </location>
</feature>
<accession>A0A6P1BSC6</accession>
<evidence type="ECO:0000313" key="2">
    <source>
        <dbReference type="EMBL" id="NEV00523.1"/>
    </source>
</evidence>
<dbReference type="EMBL" id="VKHP01000183">
    <property type="protein sequence ID" value="NEV00523.1"/>
    <property type="molecule type" value="Genomic_DNA"/>
</dbReference>
<sequence length="100" mass="10671">MPTIRLSINQVVALVMTLPGLISKARQTRFGDQSLRYAYPLDSWAIEQPTDPACPPFIPLSCPASCGASSTPRPLGSSTEVSGILDRPVEPGDDSTNGER</sequence>
<reference evidence="2 3" key="1">
    <citation type="journal article" date="2020" name="Arch. Microbiol.">
        <title>Bradyrhizobium uaiense sp. nov., a new highly efficient cowpea symbiont.</title>
        <authorList>
            <person name="Cabral Michel D."/>
            <person name="Azarias Guimaraes A."/>
            <person name="Martins da Costa E."/>
            <person name="Soares de Carvalho T."/>
            <person name="Balsanelli E."/>
            <person name="Willems A."/>
            <person name="Maltempi de Souza E."/>
            <person name="de Souza Moreira F.M."/>
        </authorList>
    </citation>
    <scope>NUCLEOTIDE SEQUENCE [LARGE SCALE GENOMIC DNA]</scope>
    <source>
        <strain evidence="2 3">UFLA 03-164</strain>
    </source>
</reference>
<name>A0A6P1BSC6_9BRAD</name>
<evidence type="ECO:0000313" key="3">
    <source>
        <dbReference type="Proteomes" id="UP000468531"/>
    </source>
</evidence>
<gene>
    <name evidence="2" type="ORF">FNJ47_33115</name>
</gene>
<dbReference type="RefSeq" id="WP_163160085.1">
    <property type="nucleotide sequence ID" value="NZ_VKHP01000183.1"/>
</dbReference>
<dbReference type="AlphaFoldDB" id="A0A6P1BSC6"/>
<proteinExistence type="predicted"/>
<protein>
    <submittedName>
        <fullName evidence="2">Uncharacterized protein</fullName>
    </submittedName>
</protein>
<evidence type="ECO:0000256" key="1">
    <source>
        <dbReference type="SAM" id="MobiDB-lite"/>
    </source>
</evidence>
<comment type="caution">
    <text evidence="2">The sequence shown here is derived from an EMBL/GenBank/DDBJ whole genome shotgun (WGS) entry which is preliminary data.</text>
</comment>
<feature type="region of interest" description="Disordered" evidence="1">
    <location>
        <begin position="65"/>
        <end position="100"/>
    </location>
</feature>
<dbReference type="Proteomes" id="UP000468531">
    <property type="component" value="Unassembled WGS sequence"/>
</dbReference>
<organism evidence="2 3">
    <name type="scientific">Bradyrhizobium uaiense</name>
    <dbReference type="NCBI Taxonomy" id="2594946"/>
    <lineage>
        <taxon>Bacteria</taxon>
        <taxon>Pseudomonadati</taxon>
        <taxon>Pseudomonadota</taxon>
        <taxon>Alphaproteobacteria</taxon>
        <taxon>Hyphomicrobiales</taxon>
        <taxon>Nitrobacteraceae</taxon>
        <taxon>Bradyrhizobium</taxon>
    </lineage>
</organism>
<keyword evidence="3" id="KW-1185">Reference proteome</keyword>